<accession>A0A1Q8Q9J3</accession>
<feature type="transmembrane region" description="Helical" evidence="8">
    <location>
        <begin position="150"/>
        <end position="172"/>
    </location>
</feature>
<evidence type="ECO:0000256" key="1">
    <source>
        <dbReference type="ARBA" id="ARBA00004141"/>
    </source>
</evidence>
<dbReference type="Gene3D" id="1.20.1740.10">
    <property type="entry name" value="Amino acid/polyamine transporter I"/>
    <property type="match status" value="1"/>
</dbReference>
<organism evidence="9 10">
    <name type="scientific">Domibacillus antri</name>
    <dbReference type="NCBI Taxonomy" id="1714264"/>
    <lineage>
        <taxon>Bacteria</taxon>
        <taxon>Bacillati</taxon>
        <taxon>Bacillota</taxon>
        <taxon>Bacilli</taxon>
        <taxon>Bacillales</taxon>
        <taxon>Bacillaceae</taxon>
        <taxon>Domibacillus</taxon>
    </lineage>
</organism>
<dbReference type="NCBIfam" id="TIGR00912">
    <property type="entry name" value="2A0309"/>
    <property type="match status" value="1"/>
</dbReference>
<reference evidence="9 10" key="1">
    <citation type="submission" date="2016-12" db="EMBL/GenBank/DDBJ databases">
        <title>Domibacillus antri genome sequencing.</title>
        <authorList>
            <person name="Verma A."/>
            <person name="Krishnamurthi S."/>
        </authorList>
    </citation>
    <scope>NUCLEOTIDE SEQUENCE [LARGE SCALE GENOMIC DNA]</scope>
    <source>
        <strain evidence="9 10">XD80</strain>
    </source>
</reference>
<dbReference type="InterPro" id="IPR004761">
    <property type="entry name" value="Spore_GerAB"/>
</dbReference>
<comment type="subcellular location">
    <subcellularLocation>
        <location evidence="1">Membrane</location>
        <topology evidence="1">Multi-pass membrane protein</topology>
    </subcellularLocation>
</comment>
<evidence type="ECO:0000256" key="4">
    <source>
        <dbReference type="ARBA" id="ARBA00022544"/>
    </source>
</evidence>
<dbReference type="STRING" id="1714264.BTO30_00910"/>
<keyword evidence="4" id="KW-0309">Germination</keyword>
<dbReference type="RefSeq" id="WP_075396831.1">
    <property type="nucleotide sequence ID" value="NZ_MSDU01000003.1"/>
</dbReference>
<evidence type="ECO:0000256" key="5">
    <source>
        <dbReference type="ARBA" id="ARBA00022692"/>
    </source>
</evidence>
<dbReference type="EMBL" id="MSDU01000003">
    <property type="protein sequence ID" value="OLN24013.1"/>
    <property type="molecule type" value="Genomic_DNA"/>
</dbReference>
<evidence type="ECO:0000256" key="2">
    <source>
        <dbReference type="ARBA" id="ARBA00007998"/>
    </source>
</evidence>
<feature type="transmembrane region" description="Helical" evidence="8">
    <location>
        <begin position="272"/>
        <end position="297"/>
    </location>
</feature>
<sequence length="366" mass="40987">MDEGVKTKKTISAQQLFFLILQTQIGVGVLSLPYSVHTESGKDGWISILIAGLFVQIGIGVIWLLSSRFPDKTLYEFAPLLLGRLLGTIVNALYIVFFFIVAAQMLIVFLYLTSNWAFPHTPHIVFAVIVVGITVYLIQENIRIIARFHVLMSFLFIIVLILFVFIIKHLNVYYLLPIGSEGAPAILSGTKQALFSFAGFEFLLWLYPVTKASSKAKWKAAAGASAIAAVFYTLLSAFVYMFFSLKKLNHVPEPVLYMVKAVELKMIERIDLLFLSIWAIFAITSFMSYMYLAASGVAKLAKAKHHRKAVYVLAVLILPITFYTANPEQSVNIYEKISTLSTIFLFAVPAFLLAVAIIRNKREEST</sequence>
<dbReference type="AlphaFoldDB" id="A0A1Q8Q9J3"/>
<evidence type="ECO:0000256" key="3">
    <source>
        <dbReference type="ARBA" id="ARBA00022448"/>
    </source>
</evidence>
<comment type="similarity">
    <text evidence="2">Belongs to the amino acid-polyamine-organocation (APC) superfamily. Spore germination protein (SGP) (TC 2.A.3.9) family.</text>
</comment>
<dbReference type="GO" id="GO:0016020">
    <property type="term" value="C:membrane"/>
    <property type="evidence" value="ECO:0007669"/>
    <property type="project" value="UniProtKB-SubCell"/>
</dbReference>
<keyword evidence="6 8" id="KW-1133">Transmembrane helix</keyword>
<feature type="transmembrane region" description="Helical" evidence="8">
    <location>
        <begin position="309"/>
        <end position="325"/>
    </location>
</feature>
<feature type="transmembrane region" description="Helical" evidence="8">
    <location>
        <begin position="192"/>
        <end position="209"/>
    </location>
</feature>
<evidence type="ECO:0000313" key="9">
    <source>
        <dbReference type="EMBL" id="OLN24013.1"/>
    </source>
</evidence>
<keyword evidence="5 8" id="KW-0812">Transmembrane</keyword>
<dbReference type="PIRSF" id="PIRSF006060">
    <property type="entry name" value="AA_transporter"/>
    <property type="match status" value="1"/>
</dbReference>
<evidence type="ECO:0000256" key="7">
    <source>
        <dbReference type="ARBA" id="ARBA00023136"/>
    </source>
</evidence>
<protein>
    <submittedName>
        <fullName evidence="9">Uncharacterized protein</fullName>
    </submittedName>
</protein>
<keyword evidence="7 8" id="KW-0472">Membrane</keyword>
<feature type="transmembrane region" description="Helical" evidence="8">
    <location>
        <begin position="118"/>
        <end position="138"/>
    </location>
</feature>
<dbReference type="Proteomes" id="UP000185568">
    <property type="component" value="Unassembled WGS sequence"/>
</dbReference>
<dbReference type="OrthoDB" id="2446105at2"/>
<name>A0A1Q8Q9J3_9BACI</name>
<evidence type="ECO:0000256" key="8">
    <source>
        <dbReference type="SAM" id="Phobius"/>
    </source>
</evidence>
<feature type="transmembrane region" description="Helical" evidence="8">
    <location>
        <begin position="337"/>
        <end position="358"/>
    </location>
</feature>
<feature type="transmembrane region" description="Helical" evidence="8">
    <location>
        <begin position="85"/>
        <end position="112"/>
    </location>
</feature>
<proteinExistence type="inferred from homology"/>
<keyword evidence="10" id="KW-1185">Reference proteome</keyword>
<comment type="caution">
    <text evidence="9">The sequence shown here is derived from an EMBL/GenBank/DDBJ whole genome shotgun (WGS) entry which is preliminary data.</text>
</comment>
<dbReference type="GO" id="GO:0009847">
    <property type="term" value="P:spore germination"/>
    <property type="evidence" value="ECO:0007669"/>
    <property type="project" value="InterPro"/>
</dbReference>
<dbReference type="PANTHER" id="PTHR34975">
    <property type="entry name" value="SPORE GERMINATION PROTEIN A2"/>
    <property type="match status" value="1"/>
</dbReference>
<feature type="transmembrane region" description="Helical" evidence="8">
    <location>
        <begin position="221"/>
        <end position="243"/>
    </location>
</feature>
<evidence type="ECO:0000313" key="10">
    <source>
        <dbReference type="Proteomes" id="UP000185568"/>
    </source>
</evidence>
<dbReference type="Pfam" id="PF03845">
    <property type="entry name" value="Spore_permease"/>
    <property type="match status" value="1"/>
</dbReference>
<gene>
    <name evidence="9" type="ORF">BTO30_00910</name>
</gene>
<feature type="transmembrane region" description="Helical" evidence="8">
    <location>
        <begin position="46"/>
        <end position="65"/>
    </location>
</feature>
<keyword evidence="3" id="KW-0813">Transport</keyword>
<feature type="transmembrane region" description="Helical" evidence="8">
    <location>
        <begin position="16"/>
        <end position="34"/>
    </location>
</feature>
<dbReference type="PANTHER" id="PTHR34975:SF2">
    <property type="entry name" value="SPORE GERMINATION PROTEIN A2"/>
    <property type="match status" value="1"/>
</dbReference>
<evidence type="ECO:0000256" key="6">
    <source>
        <dbReference type="ARBA" id="ARBA00022989"/>
    </source>
</evidence>